<dbReference type="GO" id="GO:0044550">
    <property type="term" value="P:secondary metabolite biosynthetic process"/>
    <property type="evidence" value="ECO:0007669"/>
    <property type="project" value="TreeGrafter"/>
</dbReference>
<evidence type="ECO:0000256" key="1">
    <source>
        <dbReference type="ARBA" id="ARBA00007992"/>
    </source>
</evidence>
<sequence>MAADASQSPRPLDIAIIGGGISGITLAVALYKRGVGCTVYEAAPELTETRGAVPISRNALRAMEHIDRCVLGAFNLVSTRNKSVSKRNVWADFVDGMSPQPATHLEPLFSMVGAENYGHSIVPWARFLDELVRLLPRDTVRFEKELKHILDDRIGSGKRKNRHCMTFPVDQGQNMSFLAFVTNDREGWPSDKTQCLPTTKAEALDDFRAFGPNVKHIIKLATGDFERRAGNLVEYLTKDVGKDTGKIEKELNERLNHIWNFDIEDSIREATKDLRRRLSVPGLHKYDSQKMPWFLNEHNGLETQ</sequence>
<dbReference type="GO" id="GO:0016491">
    <property type="term" value="F:oxidoreductase activity"/>
    <property type="evidence" value="ECO:0007669"/>
    <property type="project" value="UniProtKB-KW"/>
</dbReference>
<protein>
    <submittedName>
        <fullName evidence="5">Putative salicylate</fullName>
    </submittedName>
</protein>
<comment type="similarity">
    <text evidence="1">Belongs to the paxM FAD-dependent monooxygenase family.</text>
</comment>
<keyword evidence="3" id="KW-0274">FAD</keyword>
<evidence type="ECO:0000313" key="6">
    <source>
        <dbReference type="Proteomes" id="UP000034680"/>
    </source>
</evidence>
<organism evidence="5 6">
    <name type="scientific">Diaporthe ampelina</name>
    <dbReference type="NCBI Taxonomy" id="1214573"/>
    <lineage>
        <taxon>Eukaryota</taxon>
        <taxon>Fungi</taxon>
        <taxon>Dikarya</taxon>
        <taxon>Ascomycota</taxon>
        <taxon>Pezizomycotina</taxon>
        <taxon>Sordariomycetes</taxon>
        <taxon>Sordariomycetidae</taxon>
        <taxon>Diaporthales</taxon>
        <taxon>Diaporthaceae</taxon>
        <taxon>Diaporthe</taxon>
    </lineage>
</organism>
<gene>
    <name evidence="5" type="ORF">UCDDA912_g04820</name>
</gene>
<dbReference type="Proteomes" id="UP000034680">
    <property type="component" value="Unassembled WGS sequence"/>
</dbReference>
<dbReference type="PANTHER" id="PTHR46720">
    <property type="entry name" value="HYDROXYLASE, PUTATIVE (AFU_ORTHOLOGUE AFUA_3G01460)-RELATED"/>
    <property type="match status" value="1"/>
</dbReference>
<dbReference type="InterPro" id="IPR051104">
    <property type="entry name" value="FAD_monoxygenase"/>
</dbReference>
<evidence type="ECO:0000313" key="5">
    <source>
        <dbReference type="EMBL" id="KKY35174.1"/>
    </source>
</evidence>
<evidence type="ECO:0000256" key="3">
    <source>
        <dbReference type="ARBA" id="ARBA00022827"/>
    </source>
</evidence>
<dbReference type="OrthoDB" id="417877at2759"/>
<dbReference type="Pfam" id="PF13450">
    <property type="entry name" value="NAD_binding_8"/>
    <property type="match status" value="1"/>
</dbReference>
<accession>A0A0G2FMD5</accession>
<evidence type="ECO:0000256" key="4">
    <source>
        <dbReference type="ARBA" id="ARBA00023002"/>
    </source>
</evidence>
<reference evidence="5 6" key="1">
    <citation type="submission" date="2015-05" db="EMBL/GenBank/DDBJ databases">
        <title>Distinctive expansion of gene families associated with plant cell wall degradation and secondary metabolism in the genomes of grapevine trunk pathogens.</title>
        <authorList>
            <person name="Lawrence D.P."/>
            <person name="Travadon R."/>
            <person name="Rolshausen P.E."/>
            <person name="Baumgartner K."/>
        </authorList>
    </citation>
    <scope>NUCLEOTIDE SEQUENCE [LARGE SCALE GENOMIC DNA]</scope>
    <source>
        <strain evidence="5">DA912</strain>
    </source>
</reference>
<name>A0A0G2FMD5_9PEZI</name>
<comment type="caution">
    <text evidence="5">The sequence shown here is derived from an EMBL/GenBank/DDBJ whole genome shotgun (WGS) entry which is preliminary data.</text>
</comment>
<proteinExistence type="inferred from homology"/>
<keyword evidence="2" id="KW-0285">Flavoprotein</keyword>
<dbReference type="EMBL" id="LCUC01000170">
    <property type="protein sequence ID" value="KKY35174.1"/>
    <property type="molecule type" value="Genomic_DNA"/>
</dbReference>
<dbReference type="STRING" id="1214573.A0A0G2FMD5"/>
<keyword evidence="4" id="KW-0560">Oxidoreductase</keyword>
<keyword evidence="6" id="KW-1185">Reference proteome</keyword>
<dbReference type="PANTHER" id="PTHR46720:SF3">
    <property type="entry name" value="FAD-BINDING DOMAIN-CONTAINING PROTEIN-RELATED"/>
    <property type="match status" value="1"/>
</dbReference>
<evidence type="ECO:0000256" key="2">
    <source>
        <dbReference type="ARBA" id="ARBA00022630"/>
    </source>
</evidence>
<reference evidence="5 6" key="2">
    <citation type="submission" date="2015-05" db="EMBL/GenBank/DDBJ databases">
        <authorList>
            <person name="Morales-Cruz A."/>
            <person name="Amrine K.C."/>
            <person name="Cantu D."/>
        </authorList>
    </citation>
    <scope>NUCLEOTIDE SEQUENCE [LARGE SCALE GENOMIC DNA]</scope>
    <source>
        <strain evidence="5">DA912</strain>
    </source>
</reference>
<dbReference type="Gene3D" id="3.50.50.60">
    <property type="entry name" value="FAD/NAD(P)-binding domain"/>
    <property type="match status" value="1"/>
</dbReference>
<dbReference type="InterPro" id="IPR036188">
    <property type="entry name" value="FAD/NAD-bd_sf"/>
</dbReference>
<dbReference type="SUPFAM" id="SSF51905">
    <property type="entry name" value="FAD/NAD(P)-binding domain"/>
    <property type="match status" value="1"/>
</dbReference>
<dbReference type="AlphaFoldDB" id="A0A0G2FMD5"/>